<organism evidence="7 8">
    <name type="scientific">Methylomarinum roseum</name>
    <dbReference type="NCBI Taxonomy" id="3067653"/>
    <lineage>
        <taxon>Bacteria</taxon>
        <taxon>Pseudomonadati</taxon>
        <taxon>Pseudomonadota</taxon>
        <taxon>Gammaproteobacteria</taxon>
        <taxon>Methylococcales</taxon>
        <taxon>Methylococcaceae</taxon>
        <taxon>Methylomarinum</taxon>
    </lineage>
</organism>
<dbReference type="InterPro" id="IPR006015">
    <property type="entry name" value="Universal_stress_UspA"/>
</dbReference>
<name>A0AAU7NYQ2_9GAMM</name>
<keyword evidence="8" id="KW-1185">Reference proteome</keyword>
<evidence type="ECO:0000313" key="8">
    <source>
        <dbReference type="Proteomes" id="UP001225378"/>
    </source>
</evidence>
<proteinExistence type="inferred from homology"/>
<sequence>MARYHHILMALDYSEQHRQVAEKASALAEQHRARLSIVHVLDNIAMPDTGYGSVISLQADGDNEPLDAEKQRFKILAERLGVGPANRWLVWGNPQREIVELAGKQQVDLIVVGSHGRHGLALLLGSTANAVIHHARCDVLAVRTTEALHLVAPA</sequence>
<protein>
    <recommendedName>
        <fullName evidence="5">Universal stress protein</fullName>
    </recommendedName>
</protein>
<comment type="subcellular location">
    <subcellularLocation>
        <location evidence="1 5">Cytoplasm</location>
    </subcellularLocation>
</comment>
<gene>
    <name evidence="7" type="ORF">Q9L42_008050</name>
</gene>
<dbReference type="Proteomes" id="UP001225378">
    <property type="component" value="Chromosome"/>
</dbReference>
<dbReference type="Gene3D" id="3.40.50.620">
    <property type="entry name" value="HUPs"/>
    <property type="match status" value="1"/>
</dbReference>
<dbReference type="PANTHER" id="PTHR46268:SF23">
    <property type="entry name" value="UNIVERSAL STRESS PROTEIN A-RELATED"/>
    <property type="match status" value="1"/>
</dbReference>
<dbReference type="AlphaFoldDB" id="A0AAU7NYQ2"/>
<dbReference type="KEGG" id="mech:Q9L42_008050"/>
<feature type="domain" description="UspA" evidence="6">
    <location>
        <begin position="4"/>
        <end position="143"/>
    </location>
</feature>
<dbReference type="GO" id="GO:0005737">
    <property type="term" value="C:cytoplasm"/>
    <property type="evidence" value="ECO:0007669"/>
    <property type="project" value="UniProtKB-SubCell"/>
</dbReference>
<dbReference type="RefSeq" id="WP_305908958.1">
    <property type="nucleotide sequence ID" value="NZ_CP157743.1"/>
</dbReference>
<evidence type="ECO:0000256" key="2">
    <source>
        <dbReference type="ARBA" id="ARBA00008791"/>
    </source>
</evidence>
<dbReference type="InterPro" id="IPR006016">
    <property type="entry name" value="UspA"/>
</dbReference>
<dbReference type="InterPro" id="IPR014729">
    <property type="entry name" value="Rossmann-like_a/b/a_fold"/>
</dbReference>
<comment type="similarity">
    <text evidence="2 5">Belongs to the universal stress protein A family.</text>
</comment>
<dbReference type="Pfam" id="PF00582">
    <property type="entry name" value="Usp"/>
    <property type="match status" value="1"/>
</dbReference>
<evidence type="ECO:0000313" key="7">
    <source>
        <dbReference type="EMBL" id="XBS22064.1"/>
    </source>
</evidence>
<keyword evidence="4 5" id="KW-0963">Cytoplasm</keyword>
<evidence type="ECO:0000256" key="4">
    <source>
        <dbReference type="ARBA" id="ARBA00022490"/>
    </source>
</evidence>
<reference evidence="7 8" key="1">
    <citation type="journal article" date="2024" name="Microbiology">
        <title>Methylomarinum rosea sp. nov., a novel halophilic methanotrophic bacterium from the hypersaline Lake Elton.</title>
        <authorList>
            <person name="Suleimanov R.Z."/>
            <person name="Oshkin I.Y."/>
            <person name="Danilova O.V."/>
            <person name="Suzina N.E."/>
            <person name="Dedysh S.N."/>
        </authorList>
    </citation>
    <scope>NUCLEOTIDE SEQUENCE [LARGE SCALE GENOMIC DNA]</scope>
    <source>
        <strain evidence="7 8">Ch1-1</strain>
    </source>
</reference>
<dbReference type="PRINTS" id="PR01438">
    <property type="entry name" value="UNVRSLSTRESS"/>
</dbReference>
<dbReference type="PANTHER" id="PTHR46268">
    <property type="entry name" value="STRESS RESPONSE PROTEIN NHAX"/>
    <property type="match status" value="1"/>
</dbReference>
<accession>A0AAU7NYQ2</accession>
<evidence type="ECO:0000256" key="3">
    <source>
        <dbReference type="ARBA" id="ARBA00011738"/>
    </source>
</evidence>
<evidence type="ECO:0000259" key="6">
    <source>
        <dbReference type="Pfam" id="PF00582"/>
    </source>
</evidence>
<comment type="subunit">
    <text evidence="3">Homodimer.</text>
</comment>
<evidence type="ECO:0000256" key="5">
    <source>
        <dbReference type="PIRNR" id="PIRNR006276"/>
    </source>
</evidence>
<dbReference type="PIRSF" id="PIRSF006276">
    <property type="entry name" value="UspA"/>
    <property type="match status" value="1"/>
</dbReference>
<dbReference type="EMBL" id="CP157743">
    <property type="protein sequence ID" value="XBS22064.1"/>
    <property type="molecule type" value="Genomic_DNA"/>
</dbReference>
<evidence type="ECO:0000256" key="1">
    <source>
        <dbReference type="ARBA" id="ARBA00004496"/>
    </source>
</evidence>
<dbReference type="SUPFAM" id="SSF52402">
    <property type="entry name" value="Adenine nucleotide alpha hydrolases-like"/>
    <property type="match status" value="1"/>
</dbReference>